<accession>A0A2I0WCB4</accession>
<reference evidence="2 3" key="2">
    <citation type="journal article" date="2017" name="Nature">
        <title>The Apostasia genome and the evolution of orchids.</title>
        <authorList>
            <person name="Zhang G.Q."/>
            <person name="Liu K.W."/>
            <person name="Li Z."/>
            <person name="Lohaus R."/>
            <person name="Hsiao Y.Y."/>
            <person name="Niu S.C."/>
            <person name="Wang J.Y."/>
            <person name="Lin Y.C."/>
            <person name="Xu Q."/>
            <person name="Chen L.J."/>
            <person name="Yoshida K."/>
            <person name="Fujiwara S."/>
            <person name="Wang Z.W."/>
            <person name="Zhang Y.Q."/>
            <person name="Mitsuda N."/>
            <person name="Wang M."/>
            <person name="Liu G.H."/>
            <person name="Pecoraro L."/>
            <person name="Huang H.X."/>
            <person name="Xiao X.J."/>
            <person name="Lin M."/>
            <person name="Wu X.Y."/>
            <person name="Wu W.L."/>
            <person name="Chen Y.Y."/>
            <person name="Chang S.B."/>
            <person name="Sakamoto S."/>
            <person name="Ohme-Takagi M."/>
            <person name="Yagi M."/>
            <person name="Zeng S.J."/>
            <person name="Shen C.Y."/>
            <person name="Yeh C.M."/>
            <person name="Luo Y.B."/>
            <person name="Tsai W.C."/>
            <person name="Van de Peer Y."/>
            <person name="Liu Z.J."/>
        </authorList>
    </citation>
    <scope>NUCLEOTIDE SEQUENCE [LARGE SCALE GENOMIC DNA]</scope>
    <source>
        <tissue evidence="2">The whole plant</tissue>
    </source>
</reference>
<reference evidence="2 3" key="1">
    <citation type="journal article" date="2016" name="Sci. Rep.">
        <title>The Dendrobium catenatum Lindl. genome sequence provides insights into polysaccharide synthase, floral development and adaptive evolution.</title>
        <authorList>
            <person name="Zhang G.Q."/>
            <person name="Xu Q."/>
            <person name="Bian C."/>
            <person name="Tsai W.C."/>
            <person name="Yeh C.M."/>
            <person name="Liu K.W."/>
            <person name="Yoshida K."/>
            <person name="Zhang L.S."/>
            <person name="Chang S.B."/>
            <person name="Chen F."/>
            <person name="Shi Y."/>
            <person name="Su Y.Y."/>
            <person name="Zhang Y.Q."/>
            <person name="Chen L.J."/>
            <person name="Yin Y."/>
            <person name="Lin M."/>
            <person name="Huang H."/>
            <person name="Deng H."/>
            <person name="Wang Z.W."/>
            <person name="Zhu S.L."/>
            <person name="Zhao X."/>
            <person name="Deng C."/>
            <person name="Niu S.C."/>
            <person name="Huang J."/>
            <person name="Wang M."/>
            <person name="Liu G.H."/>
            <person name="Yang H.J."/>
            <person name="Xiao X.J."/>
            <person name="Hsiao Y.Y."/>
            <person name="Wu W.L."/>
            <person name="Chen Y.Y."/>
            <person name="Mitsuda N."/>
            <person name="Ohme-Takagi M."/>
            <person name="Luo Y.B."/>
            <person name="Van de Peer Y."/>
            <person name="Liu Z.J."/>
        </authorList>
    </citation>
    <scope>NUCLEOTIDE SEQUENCE [LARGE SCALE GENOMIC DNA]</scope>
    <source>
        <tissue evidence="2">The whole plant</tissue>
    </source>
</reference>
<feature type="region of interest" description="Disordered" evidence="1">
    <location>
        <begin position="88"/>
        <end position="122"/>
    </location>
</feature>
<dbReference type="PROSITE" id="PS51354">
    <property type="entry name" value="GLUTAREDOXIN_2"/>
    <property type="match status" value="1"/>
</dbReference>
<dbReference type="Gene3D" id="3.40.30.10">
    <property type="entry name" value="Glutaredoxin"/>
    <property type="match status" value="1"/>
</dbReference>
<keyword evidence="3" id="KW-1185">Reference proteome</keyword>
<dbReference type="Pfam" id="PF23733">
    <property type="entry name" value="GRXCR1-2_C"/>
    <property type="match status" value="1"/>
</dbReference>
<dbReference type="Proteomes" id="UP000233837">
    <property type="component" value="Unassembled WGS sequence"/>
</dbReference>
<dbReference type="SUPFAM" id="SSF52833">
    <property type="entry name" value="Thioredoxin-like"/>
    <property type="match status" value="1"/>
</dbReference>
<proteinExistence type="predicted"/>
<name>A0A2I0WCB4_9ASPA</name>
<dbReference type="InterPro" id="IPR036249">
    <property type="entry name" value="Thioredoxin-like_sf"/>
</dbReference>
<dbReference type="EMBL" id="KZ502754">
    <property type="protein sequence ID" value="PKU73295.1"/>
    <property type="molecule type" value="Genomic_DNA"/>
</dbReference>
<dbReference type="OrthoDB" id="423313at2759"/>
<protein>
    <submittedName>
        <fullName evidence="2">Uncharacterized protein</fullName>
    </submittedName>
</protein>
<gene>
    <name evidence="2" type="ORF">MA16_Dca022878</name>
</gene>
<dbReference type="PANTHER" id="PTHR45669:SF7">
    <property type="entry name" value="F1N19.7"/>
    <property type="match status" value="1"/>
</dbReference>
<dbReference type="AlphaFoldDB" id="A0A2I0WCB4"/>
<dbReference type="CDD" id="cd03031">
    <property type="entry name" value="GRX_GRX_like"/>
    <property type="match status" value="1"/>
</dbReference>
<organism evidence="2 3">
    <name type="scientific">Dendrobium catenatum</name>
    <dbReference type="NCBI Taxonomy" id="906689"/>
    <lineage>
        <taxon>Eukaryota</taxon>
        <taxon>Viridiplantae</taxon>
        <taxon>Streptophyta</taxon>
        <taxon>Embryophyta</taxon>
        <taxon>Tracheophyta</taxon>
        <taxon>Spermatophyta</taxon>
        <taxon>Magnoliopsida</taxon>
        <taxon>Liliopsida</taxon>
        <taxon>Asparagales</taxon>
        <taxon>Orchidaceae</taxon>
        <taxon>Epidendroideae</taxon>
        <taxon>Malaxideae</taxon>
        <taxon>Dendrobiinae</taxon>
        <taxon>Dendrobium</taxon>
    </lineage>
</organism>
<dbReference type="PANTHER" id="PTHR45669">
    <property type="entry name" value="GLUTAREDOXIN DOMAIN-CONTAINING CYSTEINE-RICH PROTEIN CG12206-RELATED"/>
    <property type="match status" value="1"/>
</dbReference>
<feature type="compositionally biased region" description="Polar residues" evidence="1">
    <location>
        <begin position="90"/>
        <end position="103"/>
    </location>
</feature>
<evidence type="ECO:0000313" key="2">
    <source>
        <dbReference type="EMBL" id="PKU73295.1"/>
    </source>
</evidence>
<sequence length="334" mass="36950">MGCANSKRLDAVVDADVYRPPPNSIAIFDITKIDEPWLLTTVPVDDHMDKNPPKATPVPLSLLEKLDSFELAPKSWSEVSKALEDLKPSLQKTPSQPLATSRKSPPILPPSNIERASNSLSRSSLPDLAGFRSVKENIFVVRDRQEREGMKDPQELQRWKRREPLEGYTERRPPGNSDGVVLYTTTLRGVRRTFEDCQLLRLVVEGHAVEAGLEVDERDVSLHGQYLKEVRELVGESAAVPRLFVAGRYVGGVEEVVELAEMGKLGEMMRWVGRRLGGEEVKGGRRDCSGCGGARFVPCTECSGSCKIVAEDGKRVVSCRLCNENGLALCPMCH</sequence>
<evidence type="ECO:0000256" key="1">
    <source>
        <dbReference type="SAM" id="MobiDB-lite"/>
    </source>
</evidence>
<evidence type="ECO:0000313" key="3">
    <source>
        <dbReference type="Proteomes" id="UP000233837"/>
    </source>
</evidence>